<gene>
    <name evidence="2" type="ORF">EHT25_24530</name>
</gene>
<evidence type="ECO:0000313" key="2">
    <source>
        <dbReference type="EMBL" id="RRA99803.1"/>
    </source>
</evidence>
<dbReference type="InterPro" id="IPR025605">
    <property type="entry name" value="OST-HTH/LOTUS_dom"/>
</dbReference>
<name>A0A3P1BGW6_9BACT</name>
<dbReference type="InterPro" id="IPR021139">
    <property type="entry name" value="NYN"/>
</dbReference>
<proteinExistence type="predicted"/>
<reference evidence="2 3" key="1">
    <citation type="submission" date="2018-11" db="EMBL/GenBank/DDBJ databases">
        <authorList>
            <person name="Zhou Z."/>
            <person name="Wang G."/>
        </authorList>
    </citation>
    <scope>NUCLEOTIDE SEQUENCE [LARGE SCALE GENOMIC DNA]</scope>
    <source>
        <strain evidence="2 3">KCTC52004</strain>
    </source>
</reference>
<dbReference type="AlphaFoldDB" id="A0A3P1BGW6"/>
<dbReference type="Gene3D" id="3.40.50.1010">
    <property type="entry name" value="5'-nuclease"/>
    <property type="match status" value="1"/>
</dbReference>
<keyword evidence="3" id="KW-1185">Reference proteome</keyword>
<dbReference type="OrthoDB" id="9783963at2"/>
<dbReference type="Proteomes" id="UP000271925">
    <property type="component" value="Unassembled WGS sequence"/>
</dbReference>
<evidence type="ECO:0000259" key="1">
    <source>
        <dbReference type="PROSITE" id="PS51644"/>
    </source>
</evidence>
<dbReference type="RefSeq" id="WP_124877835.1">
    <property type="nucleotide sequence ID" value="NZ_RQJO01000011.1"/>
</dbReference>
<sequence>METVVDLRLAVLIDADNVPYANVRGMLEEIAKYGTPTFKRIYADWTKPTVAGWKTVLLENAITPIQQYSYTTGKNATDSAMIIDAMDILYTGRVDGFCIVSSDSDFTRLATRLREAGMKVFGIGEKKTPTPFISACNKFIYLEILKKNEAVPVLEPVMMKNRSRKKAAAKPVEILVKPVKEPEPIAVVETEAIGKVNKEVIKMIADSINDLADESGWAFLGELGNLLPKKQADFDPRNYGFKKLVPLLKNIEQFEIDERETGKGNFKLVYVRVK</sequence>
<dbReference type="Pfam" id="PF01936">
    <property type="entry name" value="NYN"/>
    <property type="match status" value="1"/>
</dbReference>
<feature type="domain" description="HTH OST-type" evidence="1">
    <location>
        <begin position="196"/>
        <end position="273"/>
    </location>
</feature>
<dbReference type="PROSITE" id="PS51644">
    <property type="entry name" value="HTH_OST"/>
    <property type="match status" value="1"/>
</dbReference>
<dbReference type="CDD" id="cd10146">
    <property type="entry name" value="LabA_like_C"/>
    <property type="match status" value="1"/>
</dbReference>
<dbReference type="Pfam" id="PF12872">
    <property type="entry name" value="OST-HTH"/>
    <property type="match status" value="1"/>
</dbReference>
<organism evidence="2 3">
    <name type="scientific">Larkinella rosea</name>
    <dbReference type="NCBI Taxonomy" id="2025312"/>
    <lineage>
        <taxon>Bacteria</taxon>
        <taxon>Pseudomonadati</taxon>
        <taxon>Bacteroidota</taxon>
        <taxon>Cytophagia</taxon>
        <taxon>Cytophagales</taxon>
        <taxon>Spirosomataceae</taxon>
        <taxon>Larkinella</taxon>
    </lineage>
</organism>
<evidence type="ECO:0000313" key="3">
    <source>
        <dbReference type="Proteomes" id="UP000271925"/>
    </source>
</evidence>
<dbReference type="PANTHER" id="PTHR35811">
    <property type="entry name" value="SLR1870 PROTEIN"/>
    <property type="match status" value="1"/>
</dbReference>
<dbReference type="Gene3D" id="3.30.420.610">
    <property type="entry name" value="LOTUS domain-like"/>
    <property type="match status" value="1"/>
</dbReference>
<dbReference type="EMBL" id="RQJO01000011">
    <property type="protein sequence ID" value="RRA99803.1"/>
    <property type="molecule type" value="Genomic_DNA"/>
</dbReference>
<dbReference type="CDD" id="cd11297">
    <property type="entry name" value="PIN_LabA-like_N_1"/>
    <property type="match status" value="1"/>
</dbReference>
<accession>A0A3P1BGW6</accession>
<comment type="caution">
    <text evidence="2">The sequence shown here is derived from an EMBL/GenBank/DDBJ whole genome shotgun (WGS) entry which is preliminary data.</text>
</comment>
<protein>
    <submittedName>
        <fullName evidence="2">NYN domain-containing protein</fullName>
    </submittedName>
</protein>
<dbReference type="GO" id="GO:0004540">
    <property type="term" value="F:RNA nuclease activity"/>
    <property type="evidence" value="ECO:0007669"/>
    <property type="project" value="InterPro"/>
</dbReference>
<dbReference type="InterPro" id="IPR041966">
    <property type="entry name" value="LOTUS-like"/>
</dbReference>
<dbReference type="PANTHER" id="PTHR35811:SF1">
    <property type="entry name" value="HTH OST-TYPE DOMAIN-CONTAINING PROTEIN"/>
    <property type="match status" value="1"/>
</dbReference>